<evidence type="ECO:0000313" key="2">
    <source>
        <dbReference type="EMBL" id="MBB5872567.1"/>
    </source>
</evidence>
<comment type="caution">
    <text evidence="2">The sequence shown here is derived from an EMBL/GenBank/DDBJ whole genome shotgun (WGS) entry which is preliminary data.</text>
</comment>
<feature type="transmembrane region" description="Helical" evidence="1">
    <location>
        <begin position="18"/>
        <end position="39"/>
    </location>
</feature>
<dbReference type="Proteomes" id="UP000587527">
    <property type="component" value="Unassembled WGS sequence"/>
</dbReference>
<organism evidence="2 3">
    <name type="scientific">Allocatelliglobosispora scoriae</name>
    <dbReference type="NCBI Taxonomy" id="643052"/>
    <lineage>
        <taxon>Bacteria</taxon>
        <taxon>Bacillati</taxon>
        <taxon>Actinomycetota</taxon>
        <taxon>Actinomycetes</taxon>
        <taxon>Micromonosporales</taxon>
        <taxon>Micromonosporaceae</taxon>
        <taxon>Allocatelliglobosispora</taxon>
    </lineage>
</organism>
<proteinExistence type="predicted"/>
<reference evidence="2 3" key="1">
    <citation type="submission" date="2020-08" db="EMBL/GenBank/DDBJ databases">
        <title>Sequencing the genomes of 1000 actinobacteria strains.</title>
        <authorList>
            <person name="Klenk H.-P."/>
        </authorList>
    </citation>
    <scope>NUCLEOTIDE SEQUENCE [LARGE SCALE GENOMIC DNA]</scope>
    <source>
        <strain evidence="2 3">DSM 45362</strain>
    </source>
</reference>
<dbReference type="EMBL" id="JACHMN010000003">
    <property type="protein sequence ID" value="MBB5872567.1"/>
    <property type="molecule type" value="Genomic_DNA"/>
</dbReference>
<accession>A0A841BTZ6</accession>
<protein>
    <submittedName>
        <fullName evidence="2">Uncharacterized protein</fullName>
    </submittedName>
</protein>
<evidence type="ECO:0000313" key="3">
    <source>
        <dbReference type="Proteomes" id="UP000587527"/>
    </source>
</evidence>
<evidence type="ECO:0000256" key="1">
    <source>
        <dbReference type="SAM" id="Phobius"/>
    </source>
</evidence>
<keyword evidence="1" id="KW-1133">Transmembrane helix</keyword>
<keyword evidence="1" id="KW-0812">Transmembrane</keyword>
<keyword evidence="3" id="KW-1185">Reference proteome</keyword>
<gene>
    <name evidence="2" type="ORF">F4553_006001</name>
</gene>
<name>A0A841BTZ6_9ACTN</name>
<keyword evidence="1" id="KW-0472">Membrane</keyword>
<sequence length="43" mass="4500">MLTLVEVAAEQGNALQPLLKIVGIVGGIAVLIVAIRYILGKKI</sequence>
<dbReference type="RefSeq" id="WP_281395421.1">
    <property type="nucleotide sequence ID" value="NZ_JACHMN010000003.1"/>
</dbReference>
<dbReference type="AlphaFoldDB" id="A0A841BTZ6"/>